<dbReference type="GO" id="GO:0034472">
    <property type="term" value="P:snRNA 3'-end processing"/>
    <property type="evidence" value="ECO:0007669"/>
    <property type="project" value="TreeGrafter"/>
</dbReference>
<evidence type="ECO:0000256" key="2">
    <source>
        <dbReference type="ARBA" id="ARBA00015336"/>
    </source>
</evidence>
<feature type="compositionally biased region" description="Low complexity" evidence="3">
    <location>
        <begin position="1096"/>
        <end position="1116"/>
    </location>
</feature>
<dbReference type="GO" id="GO:0032039">
    <property type="term" value="C:integrator complex"/>
    <property type="evidence" value="ECO:0007669"/>
    <property type="project" value="InterPro"/>
</dbReference>
<dbReference type="InterPro" id="IPR056516">
    <property type="entry name" value="INTS7_N"/>
</dbReference>
<evidence type="ECO:0000259" key="5">
    <source>
        <dbReference type="Pfam" id="PF24436"/>
    </source>
</evidence>
<feature type="domain" description="Integrator complex subunit 7 N-terminal" evidence="5">
    <location>
        <begin position="21"/>
        <end position="611"/>
    </location>
</feature>
<dbReference type="PANTHER" id="PTHR13322">
    <property type="entry name" value="C1ORF73 PROTEIN"/>
    <property type="match status" value="1"/>
</dbReference>
<dbReference type="AlphaFoldDB" id="A0AA85K7N8"/>
<dbReference type="Proteomes" id="UP000050795">
    <property type="component" value="Unassembled WGS sequence"/>
</dbReference>
<dbReference type="InterPro" id="IPR016024">
    <property type="entry name" value="ARM-type_fold"/>
</dbReference>
<feature type="domain" description="Integrator complex subunit 7 C-terminal" evidence="4">
    <location>
        <begin position="903"/>
        <end position="1007"/>
    </location>
</feature>
<dbReference type="InterPro" id="IPR033060">
    <property type="entry name" value="INTS7"/>
</dbReference>
<comment type="similarity">
    <text evidence="1">Belongs to the Integrator subunit 7 family.</text>
</comment>
<dbReference type="InterPro" id="IPR011989">
    <property type="entry name" value="ARM-like"/>
</dbReference>
<accession>A0AA85K7N8</accession>
<protein>
    <recommendedName>
        <fullName evidence="2">Integrator complex subunit 7</fullName>
    </recommendedName>
</protein>
<evidence type="ECO:0000259" key="4">
    <source>
        <dbReference type="Pfam" id="PF22965"/>
    </source>
</evidence>
<dbReference type="PANTHER" id="PTHR13322:SF2">
    <property type="entry name" value="INTEGRATOR COMPLEX SUBUNIT 7"/>
    <property type="match status" value="1"/>
</dbReference>
<reference evidence="6" key="1">
    <citation type="submission" date="2022-06" db="EMBL/GenBank/DDBJ databases">
        <authorList>
            <person name="Berger JAMES D."/>
            <person name="Berger JAMES D."/>
        </authorList>
    </citation>
    <scope>NUCLEOTIDE SEQUENCE [LARGE SCALE GENOMIC DNA]</scope>
</reference>
<keyword evidence="6" id="KW-1185">Reference proteome</keyword>
<dbReference type="Gene3D" id="1.25.10.10">
    <property type="entry name" value="Leucine-rich Repeat Variant"/>
    <property type="match status" value="1"/>
</dbReference>
<evidence type="ECO:0000256" key="3">
    <source>
        <dbReference type="SAM" id="MobiDB-lite"/>
    </source>
</evidence>
<evidence type="ECO:0000313" key="6">
    <source>
        <dbReference type="Proteomes" id="UP000050795"/>
    </source>
</evidence>
<evidence type="ECO:0000256" key="1">
    <source>
        <dbReference type="ARBA" id="ARBA00008565"/>
    </source>
</evidence>
<dbReference type="WBParaSite" id="TREG1_67400.1">
    <property type="protein sequence ID" value="TREG1_67400.1"/>
    <property type="gene ID" value="TREG1_67400"/>
</dbReference>
<dbReference type="SUPFAM" id="SSF48371">
    <property type="entry name" value="ARM repeat"/>
    <property type="match status" value="1"/>
</dbReference>
<dbReference type="Pfam" id="PF22965">
    <property type="entry name" value="INTS7_C"/>
    <property type="match status" value="1"/>
</dbReference>
<feature type="compositionally biased region" description="Low complexity" evidence="3">
    <location>
        <begin position="1073"/>
        <end position="1082"/>
    </location>
</feature>
<feature type="region of interest" description="Disordered" evidence="3">
    <location>
        <begin position="1069"/>
        <end position="1160"/>
    </location>
</feature>
<sequence>MTFESQGLSESDLGKDANVLIMELNKGFQSTNLGIQCKTIAQFPSVLEKYPFPVVINSILLKITQIFCDGNNHVRLCILRACAECRTHFKKLTVCEDIIRKLLPFTESNDPTVRALTLRLFGILDEITREHLGVHHAILKQIESHYEVESDAAVWACHTIAPISSVFAGSLCPILCKLLNDLSTDTDTKLKLLHLGKHMHHNSTVSEEIRRCLIEMLNTYNTTNFVSAILDTLTTLETRAPLHVHSQIDLLLKRLSIEKRPQVRQSVLWNLITLAENIPHHFDKPHFLELSSIYHGESCSKLDKVLILQIFFCLTTSFHSMEFLTLSSGQLDTAKCYTPVDCIKSALQDTSSHLLIRAIQLACKLTILKGDGGQLENSDTDCCTDYETSFNFEPKQLIQLLLYHFNLSGNKKEEKGSMEMLWYLHDKDIPISDLKCTYSLLVEFFSTFPSYASQLHKMNFIEGIQLDGATRTGLLCQFLCTMYARLSQYLFLDSSTICNAGGGGGCGDVKSEQLTYSNVLSKLTNSIPGDRVSCSSSSSSTLNSITSSVLSAVGLVFQLTGGIPLTQREQTLLMSAVSKFLGEKVDRASLGYRLSPWFVYQLARQANRYGQHEFACRLYAKLSSLTLTEKSYFCQLSGDRCEENTYTTPSEIGAASSGNTTSWISKLIIGLRNAAEESCRIQTTIICIGGSDGRWFQAKYIQIRSLLLASLSNLCSNVYRALKIERWSGSILMNQPFKSDPIQNEATDFTTYSRDSSSSSQSLVWLSSCIDEWNDLSNEISKLRAQCLDADVETHWHLEAITQVVEFFIEILSLINASSYPSGFSSIEEYLSSGLETNSSHTYTSDPYGKIVSILRTSMRQYFPIDNTPVIREWIPVLIFKVVQVASHWPRFFFQRLQTTTVRLVLLPKAGSNPDDVLTISNDVCHMIQVMGVVQQRSRLDKKALLRRIEAVEIAVNVNEICPESIRNGQYTKLDLIYSTQKATQLKGDYFHSEFCIRFPQSTQVMMHSNSGGILRQSDRIFCIHAHPIIIDSLGSHWDLSANAGATDESVLVRVESLPLATTQPMQAALHLSTTQSQSDSQDPSEVCQSINSGPTTSSTSAAVAPSTATTNTSSSHSINQKSDLTKSKIASRTPDGWKSQTKNRPKKTGSVKFSPYNLK</sequence>
<organism evidence="6 7">
    <name type="scientific">Trichobilharzia regenti</name>
    <name type="common">Nasal bird schistosome</name>
    <dbReference type="NCBI Taxonomy" id="157069"/>
    <lineage>
        <taxon>Eukaryota</taxon>
        <taxon>Metazoa</taxon>
        <taxon>Spiralia</taxon>
        <taxon>Lophotrochozoa</taxon>
        <taxon>Platyhelminthes</taxon>
        <taxon>Trematoda</taxon>
        <taxon>Digenea</taxon>
        <taxon>Strigeidida</taxon>
        <taxon>Schistosomatoidea</taxon>
        <taxon>Schistosomatidae</taxon>
        <taxon>Trichobilharzia</taxon>
    </lineage>
</organism>
<proteinExistence type="inferred from homology"/>
<reference evidence="7" key="2">
    <citation type="submission" date="2023-11" db="UniProtKB">
        <authorList>
            <consortium name="WormBaseParasite"/>
        </authorList>
    </citation>
    <scope>IDENTIFICATION</scope>
</reference>
<name>A0AA85K7N8_TRIRE</name>
<evidence type="ECO:0000313" key="7">
    <source>
        <dbReference type="WBParaSite" id="TREG1_67400.1"/>
    </source>
</evidence>
<dbReference type="InterPro" id="IPR054519">
    <property type="entry name" value="INTS7_C"/>
</dbReference>
<dbReference type="Pfam" id="PF24436">
    <property type="entry name" value="INTS7_N"/>
    <property type="match status" value="1"/>
</dbReference>